<gene>
    <name evidence="4" type="ORF">Pmar_PMAR008924</name>
</gene>
<organism evidence="5">
    <name type="scientific">Perkinsus marinus (strain ATCC 50983 / TXsc)</name>
    <dbReference type="NCBI Taxonomy" id="423536"/>
    <lineage>
        <taxon>Eukaryota</taxon>
        <taxon>Sar</taxon>
        <taxon>Alveolata</taxon>
        <taxon>Perkinsozoa</taxon>
        <taxon>Perkinsea</taxon>
        <taxon>Perkinsida</taxon>
        <taxon>Perkinsidae</taxon>
        <taxon>Perkinsus</taxon>
    </lineage>
</organism>
<accession>C5KAD3</accession>
<evidence type="ECO:0000256" key="3">
    <source>
        <dbReference type="ARBA" id="ARBA00048707"/>
    </source>
</evidence>
<dbReference type="OrthoDB" id="201213at2759"/>
<dbReference type="Proteomes" id="UP000007800">
    <property type="component" value="Unassembled WGS sequence"/>
</dbReference>
<evidence type="ECO:0000313" key="4">
    <source>
        <dbReference type="EMBL" id="EER18594.1"/>
    </source>
</evidence>
<dbReference type="RefSeq" id="XP_002786798.1">
    <property type="nucleotide sequence ID" value="XM_002786752.1"/>
</dbReference>
<dbReference type="SUPFAM" id="SSF102462">
    <property type="entry name" value="Peptidyl-tRNA hydrolase II"/>
    <property type="match status" value="1"/>
</dbReference>
<reference evidence="4 5" key="1">
    <citation type="submission" date="2008-07" db="EMBL/GenBank/DDBJ databases">
        <authorList>
            <person name="El-Sayed N."/>
            <person name="Caler E."/>
            <person name="Inman J."/>
            <person name="Amedeo P."/>
            <person name="Hass B."/>
            <person name="Wortman J."/>
        </authorList>
    </citation>
    <scope>NUCLEOTIDE SEQUENCE [LARGE SCALE GENOMIC DNA]</scope>
    <source>
        <strain evidence="5">ATCC 50983 / TXsc</strain>
    </source>
</reference>
<keyword evidence="2" id="KW-0378">Hydrolase</keyword>
<dbReference type="Gene3D" id="3.40.1490.10">
    <property type="entry name" value="Bit1"/>
    <property type="match status" value="1"/>
</dbReference>
<evidence type="ECO:0000256" key="2">
    <source>
        <dbReference type="ARBA" id="ARBA00022801"/>
    </source>
</evidence>
<dbReference type="PANTHER" id="PTHR46194:SF1">
    <property type="entry name" value="PEPTIDYL-TRNA HYDROLASE PTRHD1-RELATED"/>
    <property type="match status" value="1"/>
</dbReference>
<dbReference type="AlphaFoldDB" id="C5KAD3"/>
<dbReference type="InterPro" id="IPR042237">
    <property type="entry name" value="PTRHD1"/>
</dbReference>
<proteinExistence type="predicted"/>
<evidence type="ECO:0000313" key="5">
    <source>
        <dbReference type="Proteomes" id="UP000007800"/>
    </source>
</evidence>
<dbReference type="EMBL" id="GG671749">
    <property type="protein sequence ID" value="EER18594.1"/>
    <property type="molecule type" value="Genomic_DNA"/>
</dbReference>
<dbReference type="PANTHER" id="PTHR46194">
    <property type="entry name" value="PEPTIDYL-TRNA HYDROLASE PTRHD1-RELATED"/>
    <property type="match status" value="1"/>
</dbReference>
<dbReference type="OMA" id="AIIAQCC"/>
<dbReference type="Pfam" id="PF01981">
    <property type="entry name" value="PTH2"/>
    <property type="match status" value="1"/>
</dbReference>
<dbReference type="GeneID" id="9048557"/>
<dbReference type="InterPro" id="IPR023476">
    <property type="entry name" value="Pep_tRNA_hydro_II_dom_sf"/>
</dbReference>
<dbReference type="EC" id="3.1.1.29" evidence="1"/>
<evidence type="ECO:0000256" key="1">
    <source>
        <dbReference type="ARBA" id="ARBA00013260"/>
    </source>
</evidence>
<dbReference type="InParanoid" id="C5KAD3"/>
<keyword evidence="5" id="KW-1185">Reference proteome</keyword>
<dbReference type="FunCoup" id="C5KAD3">
    <property type="interactions" value="79"/>
</dbReference>
<protein>
    <recommendedName>
        <fullName evidence="1">peptidyl-tRNA hydrolase</fullName>
        <ecNumber evidence="1">3.1.1.29</ecNumber>
    </recommendedName>
</protein>
<sequence length="128" mass="14266">MTDSTEPSVEDYLVQYVVVRKDLMKDKKVWNQGAIIAQACHASTAAIFESMNDPNTVKYLSDIDNMTKCVLKADDEATLRGLSEELTTAKIAHKLWIEQPEDIPTALATAPAYKSCVGGFFRNLKLLR</sequence>
<name>C5KAD3_PERM5</name>
<dbReference type="GO" id="GO:0004045">
    <property type="term" value="F:peptidyl-tRNA hydrolase activity"/>
    <property type="evidence" value="ECO:0007669"/>
    <property type="project" value="UniProtKB-EC"/>
</dbReference>
<dbReference type="InterPro" id="IPR002833">
    <property type="entry name" value="PTH2"/>
</dbReference>
<comment type="catalytic activity">
    <reaction evidence="3">
        <text>an N-acyl-L-alpha-aminoacyl-tRNA + H2O = an N-acyl-L-amino acid + a tRNA + H(+)</text>
        <dbReference type="Rhea" id="RHEA:54448"/>
        <dbReference type="Rhea" id="RHEA-COMP:10123"/>
        <dbReference type="Rhea" id="RHEA-COMP:13883"/>
        <dbReference type="ChEBI" id="CHEBI:15377"/>
        <dbReference type="ChEBI" id="CHEBI:15378"/>
        <dbReference type="ChEBI" id="CHEBI:59874"/>
        <dbReference type="ChEBI" id="CHEBI:78442"/>
        <dbReference type="ChEBI" id="CHEBI:138191"/>
        <dbReference type="EC" id="3.1.1.29"/>
    </reaction>
</comment>